<evidence type="ECO:0000313" key="3">
    <source>
        <dbReference type="Proteomes" id="UP000584867"/>
    </source>
</evidence>
<name>A0A7W8ECJ5_9BACT</name>
<dbReference type="InterPro" id="IPR036397">
    <property type="entry name" value="RNaseH_sf"/>
</dbReference>
<dbReference type="NCBIfam" id="NF033577">
    <property type="entry name" value="transpos_IS481"/>
    <property type="match status" value="1"/>
</dbReference>
<dbReference type="InterPro" id="IPR012337">
    <property type="entry name" value="RNaseH-like_sf"/>
</dbReference>
<dbReference type="GO" id="GO:0003676">
    <property type="term" value="F:nucleic acid binding"/>
    <property type="evidence" value="ECO:0007669"/>
    <property type="project" value="InterPro"/>
</dbReference>
<proteinExistence type="predicted"/>
<sequence>MAWRTMEVADQRIRFVVAASRGESSLTELCKEFEISRPTGYLWLKRYRAGGVSGVAELSRRPHRSPERTAESIERRIAELRRERPDWGARKLAVLLGQEGIAIPAATVHRVLLRQGLVRLEDRHRPALRRFEREHPNQLWQMDHKSPKGWNQSVGPLSIVDDASRYVIALDGLGTTRGEAVQQRLEAAFITCGMPEAMLMDHGIPWWNGQSAGGWTQLSIWLMQLGIRLYFSGIRHPQTQGKVERFHGALEMARRRRGLPEPELRQAWLDAFRHEYNHLRPHEALGMKTPASRWHKSNKPYDPNPPAWQYPTDAVVQCLEPSGQLKLDGRRWQVCGPLAGQPVQLVRIEQRVLVFYRSTLLRELDLASQGSAMAEP</sequence>
<dbReference type="GO" id="GO:0015074">
    <property type="term" value="P:DNA integration"/>
    <property type="evidence" value="ECO:0007669"/>
    <property type="project" value="InterPro"/>
</dbReference>
<dbReference type="SUPFAM" id="SSF46689">
    <property type="entry name" value="Homeodomain-like"/>
    <property type="match status" value="1"/>
</dbReference>
<organism evidence="2 3">
    <name type="scientific">Granulicella mallensis</name>
    <dbReference type="NCBI Taxonomy" id="940614"/>
    <lineage>
        <taxon>Bacteria</taxon>
        <taxon>Pseudomonadati</taxon>
        <taxon>Acidobacteriota</taxon>
        <taxon>Terriglobia</taxon>
        <taxon>Terriglobales</taxon>
        <taxon>Acidobacteriaceae</taxon>
        <taxon>Granulicella</taxon>
    </lineage>
</organism>
<dbReference type="EMBL" id="JACHIO010000019">
    <property type="protein sequence ID" value="MBB5065690.1"/>
    <property type="molecule type" value="Genomic_DNA"/>
</dbReference>
<dbReference type="AlphaFoldDB" id="A0A7W8ECJ5"/>
<accession>A0A7W8ECJ5</accession>
<dbReference type="InterPro" id="IPR047656">
    <property type="entry name" value="IS481-like_transpos"/>
</dbReference>
<gene>
    <name evidence="2" type="ORF">HDF15_004060</name>
</gene>
<dbReference type="PROSITE" id="PS50994">
    <property type="entry name" value="INTEGRASE"/>
    <property type="match status" value="1"/>
</dbReference>
<dbReference type="PANTHER" id="PTHR35004:SF7">
    <property type="entry name" value="INTEGRASE PROTEIN"/>
    <property type="match status" value="1"/>
</dbReference>
<dbReference type="Proteomes" id="UP000584867">
    <property type="component" value="Unassembled WGS sequence"/>
</dbReference>
<evidence type="ECO:0000259" key="1">
    <source>
        <dbReference type="PROSITE" id="PS50994"/>
    </source>
</evidence>
<dbReference type="InterPro" id="IPR001584">
    <property type="entry name" value="Integrase_cat-core"/>
</dbReference>
<dbReference type="SUPFAM" id="SSF53098">
    <property type="entry name" value="Ribonuclease H-like"/>
    <property type="match status" value="1"/>
</dbReference>
<dbReference type="Gene3D" id="3.30.420.10">
    <property type="entry name" value="Ribonuclease H-like superfamily/Ribonuclease H"/>
    <property type="match status" value="1"/>
</dbReference>
<evidence type="ECO:0000313" key="2">
    <source>
        <dbReference type="EMBL" id="MBB5065690.1"/>
    </source>
</evidence>
<dbReference type="InterPro" id="IPR009057">
    <property type="entry name" value="Homeodomain-like_sf"/>
</dbReference>
<reference evidence="2 3" key="1">
    <citation type="submission" date="2020-08" db="EMBL/GenBank/DDBJ databases">
        <title>Genomic Encyclopedia of Type Strains, Phase IV (KMG-V): Genome sequencing to study the core and pangenomes of soil and plant-associated prokaryotes.</title>
        <authorList>
            <person name="Whitman W."/>
        </authorList>
    </citation>
    <scope>NUCLEOTIDE SEQUENCE [LARGE SCALE GENOMIC DNA]</scope>
    <source>
        <strain evidence="2 3">X5P3</strain>
    </source>
</reference>
<dbReference type="RefSeq" id="WP_184258605.1">
    <property type="nucleotide sequence ID" value="NZ_JACHIO010000019.1"/>
</dbReference>
<feature type="domain" description="Integrase catalytic" evidence="1">
    <location>
        <begin position="132"/>
        <end position="298"/>
    </location>
</feature>
<dbReference type="PANTHER" id="PTHR35004">
    <property type="entry name" value="TRANSPOSASE RV3428C-RELATED"/>
    <property type="match status" value="1"/>
</dbReference>
<protein>
    <submittedName>
        <fullName evidence="2">Transposase InsO family protein</fullName>
    </submittedName>
</protein>
<dbReference type="Pfam" id="PF13683">
    <property type="entry name" value="rve_3"/>
    <property type="match status" value="1"/>
</dbReference>
<comment type="caution">
    <text evidence="2">The sequence shown here is derived from an EMBL/GenBank/DDBJ whole genome shotgun (WGS) entry which is preliminary data.</text>
</comment>
<dbReference type="Pfam" id="PF13565">
    <property type="entry name" value="HTH_32"/>
    <property type="match status" value="1"/>
</dbReference>